<feature type="transmembrane region" description="Helical" evidence="1">
    <location>
        <begin position="20"/>
        <end position="48"/>
    </location>
</feature>
<dbReference type="GO" id="GO:0006955">
    <property type="term" value="P:immune response"/>
    <property type="evidence" value="ECO:0007669"/>
    <property type="project" value="InterPro"/>
</dbReference>
<dbReference type="Ensembl" id="ENSSCAT00000016386.1">
    <property type="protein sequence ID" value="ENSSCAP00000014615.1"/>
    <property type="gene ID" value="ENSSCAG00000010740.1"/>
</dbReference>
<name>A0A8C9NBD6_SERCA</name>
<accession>A0A8C9NBD6</accession>
<dbReference type="GO" id="GO:0005136">
    <property type="term" value="F:interleukin-4 receptor binding"/>
    <property type="evidence" value="ECO:0007669"/>
    <property type="project" value="InterPro"/>
</dbReference>
<dbReference type="Proteomes" id="UP000694409">
    <property type="component" value="Unassembled WGS sequence"/>
</dbReference>
<dbReference type="PANTHER" id="PTHR47401:SF1">
    <property type="entry name" value="INTERLEUKIN-4"/>
    <property type="match status" value="1"/>
</dbReference>
<keyword evidence="1" id="KW-1133">Transmembrane helix</keyword>
<dbReference type="OMA" id="MNVINIF"/>
<keyword evidence="1" id="KW-0472">Membrane</keyword>
<dbReference type="PANTHER" id="PTHR47401">
    <property type="entry name" value="INTERLEUKIN-4"/>
    <property type="match status" value="1"/>
</dbReference>
<dbReference type="AlphaFoldDB" id="A0A8C9NBD6"/>
<dbReference type="InterPro" id="IPR002354">
    <property type="entry name" value="IL-4"/>
</dbReference>
<dbReference type="Pfam" id="PF00727">
    <property type="entry name" value="IL4"/>
    <property type="match status" value="1"/>
</dbReference>
<evidence type="ECO:0000256" key="1">
    <source>
        <dbReference type="SAM" id="Phobius"/>
    </source>
</evidence>
<protein>
    <recommendedName>
        <fullName evidence="4">Interleukin-4</fullName>
    </recommendedName>
</protein>
<sequence length="147" mass="16260">MLSQRKVMSTGLTVLLGPGGGWMCVCVCASGWVCAVWSLIAPLLCVFIKVSCDKMNVINIFEDHKRRNNTEILCKAATIAQEVKSCHKDLGGVYFNLLNPNSTPASFLTILFPFQEPCPVASGNTTSLKHFLKKLDHVLQEEFKNQN</sequence>
<reference evidence="2" key="1">
    <citation type="submission" date="2025-08" db="UniProtKB">
        <authorList>
            <consortium name="Ensembl"/>
        </authorList>
    </citation>
    <scope>IDENTIFICATION</scope>
</reference>
<keyword evidence="3" id="KW-1185">Reference proteome</keyword>
<dbReference type="GO" id="GO:0008083">
    <property type="term" value="F:growth factor activity"/>
    <property type="evidence" value="ECO:0007669"/>
    <property type="project" value="InterPro"/>
</dbReference>
<proteinExistence type="predicted"/>
<evidence type="ECO:0000313" key="3">
    <source>
        <dbReference type="Proteomes" id="UP000694409"/>
    </source>
</evidence>
<dbReference type="InterPro" id="IPR009079">
    <property type="entry name" value="4_helix_cytokine-like_core"/>
</dbReference>
<evidence type="ECO:0000313" key="2">
    <source>
        <dbReference type="Ensembl" id="ENSSCAP00000014615.1"/>
    </source>
</evidence>
<reference evidence="2" key="2">
    <citation type="submission" date="2025-09" db="UniProtKB">
        <authorList>
            <consortium name="Ensembl"/>
        </authorList>
    </citation>
    <scope>IDENTIFICATION</scope>
</reference>
<organism evidence="2 3">
    <name type="scientific">Serinus canaria</name>
    <name type="common">Island canary</name>
    <name type="synonym">Fringilla canaria</name>
    <dbReference type="NCBI Taxonomy" id="9135"/>
    <lineage>
        <taxon>Eukaryota</taxon>
        <taxon>Metazoa</taxon>
        <taxon>Chordata</taxon>
        <taxon>Craniata</taxon>
        <taxon>Vertebrata</taxon>
        <taxon>Euteleostomi</taxon>
        <taxon>Archelosauria</taxon>
        <taxon>Archosauria</taxon>
        <taxon>Dinosauria</taxon>
        <taxon>Saurischia</taxon>
        <taxon>Theropoda</taxon>
        <taxon>Coelurosauria</taxon>
        <taxon>Aves</taxon>
        <taxon>Neognathae</taxon>
        <taxon>Neoaves</taxon>
        <taxon>Telluraves</taxon>
        <taxon>Australaves</taxon>
        <taxon>Passeriformes</taxon>
        <taxon>Passeroidea</taxon>
        <taxon>Fringillidae</taxon>
        <taxon>Carduelinae</taxon>
        <taxon>Serinus</taxon>
    </lineage>
</organism>
<keyword evidence="1" id="KW-0812">Transmembrane</keyword>
<dbReference type="GO" id="GO:0005576">
    <property type="term" value="C:extracellular region"/>
    <property type="evidence" value="ECO:0007669"/>
    <property type="project" value="InterPro"/>
</dbReference>
<dbReference type="SUPFAM" id="SSF47266">
    <property type="entry name" value="4-helical cytokines"/>
    <property type="match status" value="1"/>
</dbReference>
<dbReference type="GeneTree" id="ENSGT00940000169911"/>
<dbReference type="Gene3D" id="1.20.1250.10">
    <property type="match status" value="1"/>
</dbReference>
<evidence type="ECO:0008006" key="4">
    <source>
        <dbReference type="Google" id="ProtNLM"/>
    </source>
</evidence>
<dbReference type="PRINTS" id="PR00431">
    <property type="entry name" value="INTERLEUKIN4"/>
</dbReference>